<dbReference type="GO" id="GO:0005794">
    <property type="term" value="C:Golgi apparatus"/>
    <property type="evidence" value="ECO:0007669"/>
    <property type="project" value="TreeGrafter"/>
</dbReference>
<dbReference type="Gene3D" id="1.25.10.20">
    <property type="entry name" value="Vitellinogen, superhelical"/>
    <property type="match status" value="1"/>
</dbReference>
<comment type="subcellular location">
    <subcellularLocation>
        <location evidence="1">Endoplasmic reticulum</location>
    </subcellularLocation>
</comment>
<keyword evidence="3 7" id="KW-0732">Signal</keyword>
<feature type="chain" id="PRO_5004717270" description="Vitellogenin domain-containing protein" evidence="7">
    <location>
        <begin position="23"/>
        <end position="889"/>
    </location>
</feature>
<dbReference type="InterPro" id="IPR039988">
    <property type="entry name" value="MTTP"/>
</dbReference>
<evidence type="ECO:0000256" key="1">
    <source>
        <dbReference type="ARBA" id="ARBA00004240"/>
    </source>
</evidence>
<feature type="signal peptide" evidence="7">
    <location>
        <begin position="1"/>
        <end position="22"/>
    </location>
</feature>
<dbReference type="CTD" id="20248083"/>
<dbReference type="InterPro" id="IPR011030">
    <property type="entry name" value="Lipovitellin_superhlx_dom"/>
</dbReference>
<dbReference type="SMART" id="SM00638">
    <property type="entry name" value="LPD_N"/>
    <property type="match status" value="1"/>
</dbReference>
<dbReference type="GO" id="GO:0005783">
    <property type="term" value="C:endoplasmic reticulum"/>
    <property type="evidence" value="ECO:0007669"/>
    <property type="project" value="UniProtKB-SubCell"/>
</dbReference>
<dbReference type="InterPro" id="IPR015816">
    <property type="entry name" value="Vitellinogen_b-sht_N"/>
</dbReference>
<dbReference type="Pfam" id="PF19444">
    <property type="entry name" value="MTP_lip_bd"/>
    <property type="match status" value="1"/>
</dbReference>
<feature type="domain" description="Vitellogenin" evidence="8">
    <location>
        <begin position="23"/>
        <end position="651"/>
    </location>
</feature>
<gene>
    <name evidence="9" type="ORF">LOTGIDRAFT_229701</name>
</gene>
<evidence type="ECO:0000256" key="6">
    <source>
        <dbReference type="SAM" id="MobiDB-lite"/>
    </source>
</evidence>
<evidence type="ECO:0000259" key="8">
    <source>
        <dbReference type="PROSITE" id="PS51211"/>
    </source>
</evidence>
<evidence type="ECO:0000256" key="3">
    <source>
        <dbReference type="ARBA" id="ARBA00022729"/>
    </source>
</evidence>
<evidence type="ECO:0000256" key="7">
    <source>
        <dbReference type="SAM" id="SignalP"/>
    </source>
</evidence>
<dbReference type="Proteomes" id="UP000030746">
    <property type="component" value="Unassembled WGS sequence"/>
</dbReference>
<accession>V4B6R2</accession>
<feature type="compositionally biased region" description="Acidic residues" evidence="6">
    <location>
        <begin position="668"/>
        <end position="689"/>
    </location>
</feature>
<dbReference type="PANTHER" id="PTHR13024">
    <property type="entry name" value="MICROSOMAL TRIGLYCERIDE TRANSFER PROTEIN, LARGE SUBUNIT"/>
    <property type="match status" value="1"/>
</dbReference>
<dbReference type="GO" id="GO:0005548">
    <property type="term" value="F:phospholipid transporter activity"/>
    <property type="evidence" value="ECO:0007669"/>
    <property type="project" value="InterPro"/>
</dbReference>
<dbReference type="InterPro" id="IPR015819">
    <property type="entry name" value="Lipid_transp_b-sht_shell"/>
</dbReference>
<keyword evidence="4" id="KW-0256">Endoplasmic reticulum</keyword>
<feature type="region of interest" description="Disordered" evidence="6">
    <location>
        <begin position="667"/>
        <end position="689"/>
    </location>
</feature>
<dbReference type="OMA" id="HVWGGSA"/>
<dbReference type="GeneID" id="20248083"/>
<organism evidence="9 10">
    <name type="scientific">Lottia gigantea</name>
    <name type="common">Giant owl limpet</name>
    <dbReference type="NCBI Taxonomy" id="225164"/>
    <lineage>
        <taxon>Eukaryota</taxon>
        <taxon>Metazoa</taxon>
        <taxon>Spiralia</taxon>
        <taxon>Lophotrochozoa</taxon>
        <taxon>Mollusca</taxon>
        <taxon>Gastropoda</taxon>
        <taxon>Patellogastropoda</taxon>
        <taxon>Lottioidea</taxon>
        <taxon>Lottiidae</taxon>
        <taxon>Lottia</taxon>
    </lineage>
</organism>
<dbReference type="PANTHER" id="PTHR13024:SF0">
    <property type="entry name" value="MICROSOMAL TRIACYLGLYCEROL TRANSFER PROTEIN"/>
    <property type="match status" value="1"/>
</dbReference>
<dbReference type="Gene3D" id="2.30.230.10">
    <property type="entry name" value="Lipovitellin, beta-sheet shell regions, chain A"/>
    <property type="match status" value="1"/>
</dbReference>
<dbReference type="GO" id="GO:0042157">
    <property type="term" value="P:lipoprotein metabolic process"/>
    <property type="evidence" value="ECO:0007669"/>
    <property type="project" value="TreeGrafter"/>
</dbReference>
<dbReference type="KEGG" id="lgi:LOTGIDRAFT_229701"/>
<protein>
    <recommendedName>
        <fullName evidence="8">Vitellogenin domain-containing protein</fullName>
    </recommendedName>
</protein>
<sequence length="889" mass="99537">MAFPIKICIVFSTLYVLGSCLQYEVGKIYKYSYDTSVSFTDIENKGEKGKNVGYQLQMDVDISVVYKHSQSQIFKLKITSAMLTSASRPNQEKTLGTLLKYPFYFELSEDSVNHVYVVEHDSVFCTNIKKGIAAFFQVQREPGARTEVDVSGECSAVYSKTSKGIIKTKEHCENMEIAGQFSTTNPAAGVTVKSTTTLNYEFKENIISKLDGINTVLSIVDARSSINGATYSSQGFNLKNTVESAVTISAGSMEEAISLLEKDIGQSLIISLLPSGSERQQCTKNKCIPATEVAVSLKDDLVNDKVATLESAKAFIRMVKSFRNSGKNTMAEVFSSPESYYIIPQLIDVAAATQTGPAHDALMELLNFEDDSTVDYIERYLLAAAYVTHPDEFMLKHMLKNFQKTTSESLIRESLLLSMSAVLYTFCQVKQQCQLKIVNDVKKVLLENITQCEDDQCKLMYLRALGNAGFPDTISTILEFSEKSVSSMVSFTAISALRRISKTHFTFENKRSLLRIFHQTKQQYDSSVRLSALNALLRIGLSVVELEEILLSCQYQTHFEISTYVIKKITDEAEIDMNLKEKLNQVLQRSYVNNYHTLSQRGKSSSLTSYLAKSKDVNSTYTLSFETTNSGIMKRSGMIVNMMGKNWKRPFMHFDIYADGLESLLGDSDGEAEGEAEEDNAEDITEEEGVEATAGMSLTLFDVILKQIEFFRGTAGLMSAAWNAPSELTSALQVNVLLQDHSEKVHLSNGMIVDIQVQGVTSLDLSGLVSISLWSRNSHSVIKNRGGMYLEGTMKLDSTVLNTGIIFSAEGELVIDFITDVDFYEMPLKLCLQMERPDVEYKQKFTKYEKLKGFKSYRYNYTDNFKIPSTSFLLNTANSKQCKQMFQEQ</sequence>
<dbReference type="HOGENOM" id="CLU_014703_0_0_1"/>
<dbReference type="STRING" id="225164.V4B6R2"/>
<dbReference type="InterPro" id="IPR045811">
    <property type="entry name" value="MTP_lip-bd"/>
</dbReference>
<reference evidence="9 10" key="1">
    <citation type="journal article" date="2013" name="Nature">
        <title>Insights into bilaterian evolution from three spiralian genomes.</title>
        <authorList>
            <person name="Simakov O."/>
            <person name="Marletaz F."/>
            <person name="Cho S.J."/>
            <person name="Edsinger-Gonzales E."/>
            <person name="Havlak P."/>
            <person name="Hellsten U."/>
            <person name="Kuo D.H."/>
            <person name="Larsson T."/>
            <person name="Lv J."/>
            <person name="Arendt D."/>
            <person name="Savage R."/>
            <person name="Osoegawa K."/>
            <person name="de Jong P."/>
            <person name="Grimwood J."/>
            <person name="Chapman J.A."/>
            <person name="Shapiro H."/>
            <person name="Aerts A."/>
            <person name="Otillar R.P."/>
            <person name="Terry A.Y."/>
            <person name="Boore J.L."/>
            <person name="Grigoriev I.V."/>
            <person name="Lindberg D.R."/>
            <person name="Seaver E.C."/>
            <person name="Weisblat D.A."/>
            <person name="Putnam N.H."/>
            <person name="Rokhsar D.S."/>
        </authorList>
    </citation>
    <scope>NUCLEOTIDE SEQUENCE [LARGE SCALE GENOMIC DNA]</scope>
</reference>
<dbReference type="GO" id="GO:0016323">
    <property type="term" value="C:basolateral plasma membrane"/>
    <property type="evidence" value="ECO:0007669"/>
    <property type="project" value="TreeGrafter"/>
</dbReference>
<dbReference type="SUPFAM" id="SSF56968">
    <property type="entry name" value="Lipovitellin-phosvitin complex, beta-sheet shell regions"/>
    <property type="match status" value="1"/>
</dbReference>
<evidence type="ECO:0000256" key="5">
    <source>
        <dbReference type="PROSITE-ProRule" id="PRU00557"/>
    </source>
</evidence>
<dbReference type="SUPFAM" id="SSF48431">
    <property type="entry name" value="Lipovitellin-phosvitin complex, superhelical domain"/>
    <property type="match status" value="1"/>
</dbReference>
<dbReference type="Pfam" id="PF01347">
    <property type="entry name" value="Vitellogenin_N"/>
    <property type="match status" value="1"/>
</dbReference>
<evidence type="ECO:0000256" key="4">
    <source>
        <dbReference type="ARBA" id="ARBA00022824"/>
    </source>
</evidence>
<name>V4B6R2_LOTGI</name>
<dbReference type="InterPro" id="IPR001747">
    <property type="entry name" value="Vitellogenin_N"/>
</dbReference>
<dbReference type="OrthoDB" id="5865932at2759"/>
<dbReference type="EMBL" id="KB203566">
    <property type="protein sequence ID" value="ESO84249.1"/>
    <property type="molecule type" value="Genomic_DNA"/>
</dbReference>
<evidence type="ECO:0000313" key="10">
    <source>
        <dbReference type="Proteomes" id="UP000030746"/>
    </source>
</evidence>
<keyword evidence="10" id="KW-1185">Reference proteome</keyword>
<dbReference type="AlphaFoldDB" id="V4B6R2"/>
<proteinExistence type="predicted"/>
<dbReference type="PROSITE" id="PS51257">
    <property type="entry name" value="PROKAR_LIPOPROTEIN"/>
    <property type="match status" value="1"/>
</dbReference>
<dbReference type="GO" id="GO:0008289">
    <property type="term" value="F:lipid binding"/>
    <property type="evidence" value="ECO:0007669"/>
    <property type="project" value="InterPro"/>
</dbReference>
<keyword evidence="2" id="KW-0813">Transport</keyword>
<evidence type="ECO:0000256" key="2">
    <source>
        <dbReference type="ARBA" id="ARBA00022448"/>
    </source>
</evidence>
<comment type="caution">
    <text evidence="5">Lacks conserved residue(s) required for the propagation of feature annotation.</text>
</comment>
<dbReference type="PROSITE" id="PS51211">
    <property type="entry name" value="VITELLOGENIN"/>
    <property type="match status" value="1"/>
</dbReference>
<evidence type="ECO:0000313" key="9">
    <source>
        <dbReference type="EMBL" id="ESO84249.1"/>
    </source>
</evidence>
<dbReference type="RefSeq" id="XP_009065367.1">
    <property type="nucleotide sequence ID" value="XM_009067119.1"/>
</dbReference>